<keyword evidence="1" id="KW-1133">Transmembrane helix</keyword>
<reference evidence="3" key="1">
    <citation type="submission" date="2003-08" db="EMBL/GenBank/DDBJ databases">
        <authorList>
            <person name="Birren B."/>
            <person name="Nusbaum C."/>
            <person name="Abebe A."/>
            <person name="Abouelleil A."/>
            <person name="Adekoya E."/>
            <person name="Ait-zahra M."/>
            <person name="Allen N."/>
            <person name="Allen T."/>
            <person name="An P."/>
            <person name="Anderson M."/>
            <person name="Anderson S."/>
            <person name="Arachchi H."/>
            <person name="Armbruster J."/>
            <person name="Bachantsang P."/>
            <person name="Baldwin J."/>
            <person name="Barry A."/>
            <person name="Bayul T."/>
            <person name="Blitshsteyn B."/>
            <person name="Bloom T."/>
            <person name="Blye J."/>
            <person name="Boguslavskiy L."/>
            <person name="Borowsky M."/>
            <person name="Boukhgalter B."/>
            <person name="Brunache A."/>
            <person name="Butler J."/>
            <person name="Calixte N."/>
            <person name="Calvo S."/>
            <person name="Camarata J."/>
            <person name="Campo K."/>
            <person name="Chang J."/>
            <person name="Cheshatsang Y."/>
            <person name="Citroen M."/>
            <person name="Collymore A."/>
            <person name="Considine T."/>
            <person name="Cook A."/>
            <person name="Cooke P."/>
            <person name="Corum B."/>
            <person name="Cuomo C."/>
            <person name="David R."/>
            <person name="Dawoe T."/>
            <person name="Degray S."/>
            <person name="Dodge S."/>
            <person name="Dooley K."/>
            <person name="Dorje P."/>
            <person name="Dorjee K."/>
            <person name="Dorris L."/>
            <person name="Duffey N."/>
            <person name="Dupes A."/>
            <person name="Elkins T."/>
            <person name="Engels R."/>
            <person name="Erickson J."/>
            <person name="Farina A."/>
            <person name="Faro S."/>
            <person name="Ferreira P."/>
            <person name="Fischer H."/>
            <person name="Fitzgerald M."/>
            <person name="Foley K."/>
            <person name="Gage D."/>
            <person name="Galagan J."/>
            <person name="Gearin G."/>
            <person name="Gnerre S."/>
            <person name="Gnirke A."/>
            <person name="Goyette A."/>
            <person name="Graham J."/>
            <person name="Grandbois E."/>
            <person name="Gyaltsen K."/>
            <person name="Hafez N."/>
            <person name="Hagopian D."/>
            <person name="Hagos B."/>
            <person name="Hall J."/>
            <person name="Hatcher B."/>
            <person name="Heller A."/>
            <person name="Higgins H."/>
            <person name="Honan T."/>
            <person name="Horn A."/>
            <person name="Houde N."/>
            <person name="Hughes L."/>
            <person name="Hulme W."/>
            <person name="Husby E."/>
            <person name="Iliev I."/>
            <person name="Jaffe D."/>
            <person name="Jones C."/>
            <person name="Kamal M."/>
            <person name="Kamat A."/>
            <person name="Kamvysselis M."/>
            <person name="Karlsson E."/>
            <person name="Kells C."/>
            <person name="Kieu A."/>
            <person name="Kisner P."/>
            <person name="Kodira C."/>
            <person name="Kulbokas E."/>
            <person name="Labutti K."/>
            <person name="Lama D."/>
            <person name="Landers T."/>
            <person name="Leger J."/>
            <person name="Levine S."/>
            <person name="Lewis D."/>
            <person name="Lewis T."/>
            <person name="Lindblad-toh K."/>
            <person name="Liu X."/>
            <person name="Lokyitsang T."/>
            <person name="Lokyitsang Y."/>
            <person name="Lucien O."/>
            <person name="Lui A."/>
            <person name="Ma L.J."/>
            <person name="Mabbitt R."/>
            <person name="Macdonald J."/>
            <person name="Maclean C."/>
            <person name="Major J."/>
            <person name="Manning J."/>
            <person name="Marabella R."/>
            <person name="Maru K."/>
            <person name="Matthews C."/>
            <person name="Mauceli E."/>
            <person name="Mccarthy M."/>
            <person name="Mcdonough S."/>
            <person name="Mcghee T."/>
            <person name="Meldrim J."/>
            <person name="Meneus L."/>
            <person name="Mesirov J."/>
            <person name="Mihalev A."/>
            <person name="Mihova T."/>
            <person name="Mikkelsen T."/>
            <person name="Mlenga V."/>
            <person name="Moru K."/>
            <person name="Mozes J."/>
            <person name="Mulrain L."/>
            <person name="Munson G."/>
            <person name="Naylor J."/>
            <person name="Newes C."/>
            <person name="Nguyen C."/>
            <person name="Nguyen N."/>
            <person name="Nguyen T."/>
            <person name="Nicol R."/>
            <person name="Nielsen C."/>
            <person name="Nizzari M."/>
            <person name="Norbu C."/>
            <person name="Norbu N."/>
            <person name="O'donnell P."/>
            <person name="Okoawo O."/>
            <person name="O'leary S."/>
            <person name="Omotosho B."/>
            <person name="O'neill K."/>
            <person name="Osman S."/>
            <person name="Parker S."/>
            <person name="Perrin D."/>
            <person name="Phunkhang P."/>
            <person name="Piqani B."/>
            <person name="Purcell S."/>
            <person name="Rachupka T."/>
            <person name="Ramasamy U."/>
            <person name="Rameau R."/>
            <person name="Ray V."/>
            <person name="Raymond C."/>
            <person name="Retta R."/>
            <person name="Richardson S."/>
            <person name="Rise C."/>
            <person name="Rodriguez J."/>
            <person name="Rogers J."/>
            <person name="Rogov P."/>
            <person name="Rutman M."/>
            <person name="Schupbach R."/>
            <person name="Seaman C."/>
            <person name="Settipalli S."/>
            <person name="Sharpe T."/>
            <person name="Sheridan J."/>
            <person name="Sherpa N."/>
            <person name="Shi J."/>
            <person name="Smirnov S."/>
            <person name="Smith C."/>
            <person name="Sougnez C."/>
            <person name="Spencer B."/>
            <person name="Stalker J."/>
            <person name="Stange-thomann N."/>
            <person name="Stavropoulos S."/>
            <person name="Stetson K."/>
            <person name="Stone C."/>
            <person name="Stone S."/>
            <person name="Stubbs M."/>
            <person name="Talamas J."/>
            <person name="Tchuinga P."/>
            <person name="Tenzing P."/>
            <person name="Tesfaye S."/>
            <person name="Theodore J."/>
            <person name="Thoulutsang Y."/>
            <person name="Topham K."/>
            <person name="Towey S."/>
            <person name="Tsamla T."/>
            <person name="Tsomo N."/>
            <person name="Vallee D."/>
            <person name="Vassiliev H."/>
            <person name="Venkataraman V."/>
            <person name="Vinson J."/>
            <person name="Vo A."/>
            <person name="Wade C."/>
            <person name="Wang S."/>
            <person name="Wangchuk T."/>
            <person name="Wangdi T."/>
            <person name="Whittaker C."/>
            <person name="Wilkinson J."/>
            <person name="Wu Y."/>
            <person name="Wyman D."/>
            <person name="Yadav S."/>
            <person name="Yang S."/>
            <person name="Yang X."/>
            <person name="Yeager S."/>
            <person name="Yee E."/>
            <person name="Young G."/>
            <person name="Zainoun J."/>
            <person name="Zembeck L."/>
            <person name="Zimmer A."/>
            <person name="Zody M."/>
            <person name="Lander E."/>
        </authorList>
    </citation>
    <scope>NUCLEOTIDE SEQUENCE [LARGE SCALE GENOMIC DNA]</scope>
</reference>
<dbReference type="HOGENOM" id="CLU_1699460_0_0_1"/>
<dbReference type="GO" id="GO:1905897">
    <property type="term" value="P:regulation of response to endoplasmic reticulum stress"/>
    <property type="evidence" value="ECO:0007669"/>
    <property type="project" value="TreeGrafter"/>
</dbReference>
<name>H2YZA8_CIOSA</name>
<dbReference type="PANTHER" id="PTHR13325:SF3">
    <property type="entry name" value="MEMBRANE-BOUND TRANSCRIPTION FACTOR SITE-2 PROTEASE"/>
    <property type="match status" value="1"/>
</dbReference>
<dbReference type="GO" id="GO:0005737">
    <property type="term" value="C:cytoplasm"/>
    <property type="evidence" value="ECO:0007669"/>
    <property type="project" value="TreeGrafter"/>
</dbReference>
<protein>
    <recommendedName>
        <fullName evidence="4">Endopeptidase S2P</fullName>
    </recommendedName>
</protein>
<evidence type="ECO:0000256" key="1">
    <source>
        <dbReference type="SAM" id="Phobius"/>
    </source>
</evidence>
<feature type="transmembrane region" description="Helical" evidence="1">
    <location>
        <begin position="76"/>
        <end position="97"/>
    </location>
</feature>
<feature type="transmembrane region" description="Helical" evidence="1">
    <location>
        <begin position="132"/>
        <end position="153"/>
    </location>
</feature>
<dbReference type="AlphaFoldDB" id="H2YZA8"/>
<dbReference type="PANTHER" id="PTHR13325">
    <property type="entry name" value="PROTEASE M50 MEMBRANE-BOUND TRANSCRIPTION FACTOR SITE 2 PROTEASE"/>
    <property type="match status" value="1"/>
</dbReference>
<keyword evidence="1" id="KW-0812">Transmembrane</keyword>
<evidence type="ECO:0000313" key="3">
    <source>
        <dbReference type="Proteomes" id="UP000007875"/>
    </source>
</evidence>
<dbReference type="GO" id="GO:0031293">
    <property type="term" value="P:membrane protein intracellular domain proteolysis"/>
    <property type="evidence" value="ECO:0007669"/>
    <property type="project" value="TreeGrafter"/>
</dbReference>
<dbReference type="GO" id="GO:0004222">
    <property type="term" value="F:metalloendopeptidase activity"/>
    <property type="evidence" value="ECO:0007669"/>
    <property type="project" value="InterPro"/>
</dbReference>
<dbReference type="Ensembl" id="ENSCSAVT00000010800.1">
    <property type="protein sequence ID" value="ENSCSAVP00000010670.1"/>
    <property type="gene ID" value="ENSCSAVG00000006273.1"/>
</dbReference>
<accession>H2YZA8</accession>
<dbReference type="STRING" id="51511.ENSCSAVP00000010670"/>
<keyword evidence="3" id="KW-1185">Reference proteome</keyword>
<dbReference type="eggNOG" id="KOG2921">
    <property type="taxonomic scope" value="Eukaryota"/>
</dbReference>
<organism evidence="2 3">
    <name type="scientific">Ciona savignyi</name>
    <name type="common">Pacific transparent sea squirt</name>
    <dbReference type="NCBI Taxonomy" id="51511"/>
    <lineage>
        <taxon>Eukaryota</taxon>
        <taxon>Metazoa</taxon>
        <taxon>Chordata</taxon>
        <taxon>Tunicata</taxon>
        <taxon>Ascidiacea</taxon>
        <taxon>Phlebobranchia</taxon>
        <taxon>Cionidae</taxon>
        <taxon>Ciona</taxon>
    </lineage>
</organism>
<feature type="transmembrane region" description="Helical" evidence="1">
    <location>
        <begin position="6"/>
        <end position="25"/>
    </location>
</feature>
<dbReference type="OMA" id="PINDIWY"/>
<evidence type="ECO:0000313" key="2">
    <source>
        <dbReference type="Ensembl" id="ENSCSAVP00000010670.1"/>
    </source>
</evidence>
<dbReference type="PRINTS" id="PR01000">
    <property type="entry name" value="SREBPS2PTASE"/>
</dbReference>
<reference evidence="2" key="2">
    <citation type="submission" date="2025-08" db="UniProtKB">
        <authorList>
            <consortium name="Ensembl"/>
        </authorList>
    </citation>
    <scope>IDENTIFICATION</scope>
</reference>
<keyword evidence="1" id="KW-0472">Membrane</keyword>
<proteinExistence type="predicted"/>
<dbReference type="GeneTree" id="ENSGT00510000048066"/>
<sequence length="155" mass="17520">MLPTTFFAVILAGWSIFHLLHNFVISNDYLGPIVDRFLEKNNIFITPLQIRYFSRKFNRFLAHFGRWRHLKGWFDAGILFGAIAMLGSTILLFHTLVRSVIDLNIFFVQPSAPSTPVLTVIVPGVNLPINDIWYLLASILLSGILHEMGHAVAAT</sequence>
<dbReference type="GO" id="GO:0016020">
    <property type="term" value="C:membrane"/>
    <property type="evidence" value="ECO:0007669"/>
    <property type="project" value="InterPro"/>
</dbReference>
<dbReference type="InterPro" id="IPR001193">
    <property type="entry name" value="MBTPS2"/>
</dbReference>
<dbReference type="Proteomes" id="UP000007875">
    <property type="component" value="Unassembled WGS sequence"/>
</dbReference>
<evidence type="ECO:0008006" key="4">
    <source>
        <dbReference type="Google" id="ProtNLM"/>
    </source>
</evidence>
<dbReference type="InParanoid" id="H2YZA8"/>
<reference evidence="2" key="3">
    <citation type="submission" date="2025-09" db="UniProtKB">
        <authorList>
            <consortium name="Ensembl"/>
        </authorList>
    </citation>
    <scope>IDENTIFICATION</scope>
</reference>